<dbReference type="EMBL" id="MU006288">
    <property type="protein sequence ID" value="KAF2856479.1"/>
    <property type="molecule type" value="Genomic_DNA"/>
</dbReference>
<evidence type="ECO:0000313" key="1">
    <source>
        <dbReference type="EMBL" id="KAF2856479.1"/>
    </source>
</evidence>
<sequence length="181" mass="19875">MDMCPETWLHSPPPSQVAAIAGGPPQFSLGVIQAFDIRHHGSAVHVRLPAPYRTRRLRCRAQTHRFGKGPSTVVTCATRRTAQQPSNSQQDDGSLTVAVMSEGSSVPMAFHRLHHQLRASDLEDSNRHVANIPTCLFRAQGIWCTHPCKSDICLPSTPCPAIAAHAYHSLLRHSTIQLSHL</sequence>
<keyword evidence="2" id="KW-1185">Reference proteome</keyword>
<dbReference type="AlphaFoldDB" id="A0A6A7BPP3"/>
<dbReference type="Proteomes" id="UP000799423">
    <property type="component" value="Unassembled WGS sequence"/>
</dbReference>
<organism evidence="1 2">
    <name type="scientific">Plenodomus tracheiphilus IPT5</name>
    <dbReference type="NCBI Taxonomy" id="1408161"/>
    <lineage>
        <taxon>Eukaryota</taxon>
        <taxon>Fungi</taxon>
        <taxon>Dikarya</taxon>
        <taxon>Ascomycota</taxon>
        <taxon>Pezizomycotina</taxon>
        <taxon>Dothideomycetes</taxon>
        <taxon>Pleosporomycetidae</taxon>
        <taxon>Pleosporales</taxon>
        <taxon>Pleosporineae</taxon>
        <taxon>Leptosphaeriaceae</taxon>
        <taxon>Plenodomus</taxon>
    </lineage>
</organism>
<protein>
    <submittedName>
        <fullName evidence="1">Uncharacterized protein</fullName>
    </submittedName>
</protein>
<gene>
    <name evidence="1" type="ORF">T440DRAFT_505</name>
</gene>
<accession>A0A6A7BPP3</accession>
<reference evidence="1" key="1">
    <citation type="submission" date="2020-01" db="EMBL/GenBank/DDBJ databases">
        <authorList>
            <consortium name="DOE Joint Genome Institute"/>
            <person name="Haridas S."/>
            <person name="Albert R."/>
            <person name="Binder M."/>
            <person name="Bloem J."/>
            <person name="Labutti K."/>
            <person name="Salamov A."/>
            <person name="Andreopoulos B."/>
            <person name="Baker S.E."/>
            <person name="Barry K."/>
            <person name="Bills G."/>
            <person name="Bluhm B.H."/>
            <person name="Cannon C."/>
            <person name="Castanera R."/>
            <person name="Culley D.E."/>
            <person name="Daum C."/>
            <person name="Ezra D."/>
            <person name="Gonzalez J.B."/>
            <person name="Henrissat B."/>
            <person name="Kuo A."/>
            <person name="Liang C."/>
            <person name="Lipzen A."/>
            <person name="Lutzoni F."/>
            <person name="Magnuson J."/>
            <person name="Mondo S."/>
            <person name="Nolan M."/>
            <person name="Ohm R."/>
            <person name="Pangilinan J."/>
            <person name="Park H.-J."/>
            <person name="Ramirez L."/>
            <person name="Alfaro M."/>
            <person name="Sun H."/>
            <person name="Tritt A."/>
            <person name="Yoshinaga Y."/>
            <person name="Zwiers L.-H."/>
            <person name="Turgeon B.G."/>
            <person name="Goodwin S.B."/>
            <person name="Spatafora J.W."/>
            <person name="Crous P.W."/>
            <person name="Grigoriev I.V."/>
        </authorList>
    </citation>
    <scope>NUCLEOTIDE SEQUENCE</scope>
    <source>
        <strain evidence="1">IPT5</strain>
    </source>
</reference>
<evidence type="ECO:0000313" key="2">
    <source>
        <dbReference type="Proteomes" id="UP000799423"/>
    </source>
</evidence>
<proteinExistence type="predicted"/>
<name>A0A6A7BPP3_9PLEO</name>